<evidence type="ECO:0000259" key="1">
    <source>
        <dbReference type="Pfam" id="PF13456"/>
    </source>
</evidence>
<dbReference type="PANTHER" id="PTHR47074">
    <property type="entry name" value="BNAC02G40300D PROTEIN"/>
    <property type="match status" value="1"/>
</dbReference>
<dbReference type="Gene3D" id="3.30.420.10">
    <property type="entry name" value="Ribonuclease H-like superfamily/Ribonuclease H"/>
    <property type="match status" value="1"/>
</dbReference>
<reference evidence="2" key="1">
    <citation type="journal article" date="2022" name="Plant J.">
        <title>Strategies of tolerance reflected in two North American maple genomes.</title>
        <authorList>
            <person name="McEvoy S.L."/>
            <person name="Sezen U.U."/>
            <person name="Trouern-Trend A."/>
            <person name="McMahon S.M."/>
            <person name="Schaberg P.G."/>
            <person name="Yang J."/>
            <person name="Wegrzyn J.L."/>
            <person name="Swenson N.G."/>
        </authorList>
    </citation>
    <scope>NUCLEOTIDE SEQUENCE</scope>
    <source>
        <strain evidence="2">NS2018</strain>
    </source>
</reference>
<protein>
    <recommendedName>
        <fullName evidence="1">RNase H type-1 domain-containing protein</fullName>
    </recommendedName>
</protein>
<dbReference type="InterPro" id="IPR052929">
    <property type="entry name" value="RNase_H-like_EbsB-rel"/>
</dbReference>
<name>A0AA39RX99_ACESA</name>
<gene>
    <name evidence="2" type="ORF">LWI29_005030</name>
</gene>
<dbReference type="Pfam" id="PF13456">
    <property type="entry name" value="RVT_3"/>
    <property type="match status" value="1"/>
</dbReference>
<dbReference type="InterPro" id="IPR012337">
    <property type="entry name" value="RNaseH-like_sf"/>
</dbReference>
<dbReference type="InterPro" id="IPR002156">
    <property type="entry name" value="RNaseH_domain"/>
</dbReference>
<comment type="caution">
    <text evidence="2">The sequence shown here is derived from an EMBL/GenBank/DDBJ whole genome shotgun (WGS) entry which is preliminary data.</text>
</comment>
<dbReference type="AlphaFoldDB" id="A0AA39RX99"/>
<dbReference type="GO" id="GO:0004523">
    <property type="term" value="F:RNA-DNA hybrid ribonuclease activity"/>
    <property type="evidence" value="ECO:0007669"/>
    <property type="project" value="InterPro"/>
</dbReference>
<dbReference type="CDD" id="cd06222">
    <property type="entry name" value="RNase_H_like"/>
    <property type="match status" value="1"/>
</dbReference>
<feature type="domain" description="RNase H type-1" evidence="1">
    <location>
        <begin position="77"/>
        <end position="190"/>
    </location>
</feature>
<proteinExistence type="predicted"/>
<dbReference type="SUPFAM" id="SSF53098">
    <property type="entry name" value="Ribonuclease H-like"/>
    <property type="match status" value="1"/>
</dbReference>
<dbReference type="PANTHER" id="PTHR47074:SF48">
    <property type="entry name" value="POLYNUCLEOTIDYL TRANSFERASE, RIBONUCLEASE H-LIKE SUPERFAMILY PROTEIN"/>
    <property type="match status" value="1"/>
</dbReference>
<dbReference type="EMBL" id="JAUESC010000384">
    <property type="protein sequence ID" value="KAK0580682.1"/>
    <property type="molecule type" value="Genomic_DNA"/>
</dbReference>
<accession>A0AA39RX99</accession>
<organism evidence="2 3">
    <name type="scientific">Acer saccharum</name>
    <name type="common">Sugar maple</name>
    <dbReference type="NCBI Taxonomy" id="4024"/>
    <lineage>
        <taxon>Eukaryota</taxon>
        <taxon>Viridiplantae</taxon>
        <taxon>Streptophyta</taxon>
        <taxon>Embryophyta</taxon>
        <taxon>Tracheophyta</taxon>
        <taxon>Spermatophyta</taxon>
        <taxon>Magnoliopsida</taxon>
        <taxon>eudicotyledons</taxon>
        <taxon>Gunneridae</taxon>
        <taxon>Pentapetalae</taxon>
        <taxon>rosids</taxon>
        <taxon>malvids</taxon>
        <taxon>Sapindales</taxon>
        <taxon>Sapindaceae</taxon>
        <taxon>Hippocastanoideae</taxon>
        <taxon>Acereae</taxon>
        <taxon>Acer</taxon>
    </lineage>
</organism>
<dbReference type="GO" id="GO:0003676">
    <property type="term" value="F:nucleic acid binding"/>
    <property type="evidence" value="ECO:0007669"/>
    <property type="project" value="InterPro"/>
</dbReference>
<sequence length="217" mass="24202">MSGDLHFHDFIFWRIWFCRNQLVHNLVEQDVGFVVNWACNFIVECKATNLVHKPSPSVDVGVIIKWKPLDAGFFKINTDAAIDYLNQRIGIGVIIRDNSGVVRFAAVQNLKATFSPLVAEAMAVKCGIISTMVSGNVPFQIETDSLHLVNHGVVPFIDLGIAHVDALPYWSICHVPRKGNMAAHNLARMALSVDSDLHWVNAFPPCKEKFVNFDASF</sequence>
<dbReference type="InterPro" id="IPR036397">
    <property type="entry name" value="RNaseH_sf"/>
</dbReference>
<evidence type="ECO:0000313" key="2">
    <source>
        <dbReference type="EMBL" id="KAK0580682.1"/>
    </source>
</evidence>
<evidence type="ECO:0000313" key="3">
    <source>
        <dbReference type="Proteomes" id="UP001168877"/>
    </source>
</evidence>
<keyword evidence="3" id="KW-1185">Reference proteome</keyword>
<dbReference type="Proteomes" id="UP001168877">
    <property type="component" value="Unassembled WGS sequence"/>
</dbReference>
<reference evidence="2" key="2">
    <citation type="submission" date="2023-06" db="EMBL/GenBank/DDBJ databases">
        <authorList>
            <person name="Swenson N.G."/>
            <person name="Wegrzyn J.L."/>
            <person name="Mcevoy S.L."/>
        </authorList>
    </citation>
    <scope>NUCLEOTIDE SEQUENCE</scope>
    <source>
        <strain evidence="2">NS2018</strain>
        <tissue evidence="2">Leaf</tissue>
    </source>
</reference>
<dbReference type="InterPro" id="IPR044730">
    <property type="entry name" value="RNase_H-like_dom_plant"/>
</dbReference>